<evidence type="ECO:0000313" key="2">
    <source>
        <dbReference type="EMBL" id="PWE54956.1"/>
    </source>
</evidence>
<dbReference type="InterPro" id="IPR000073">
    <property type="entry name" value="AB_hydrolase_1"/>
</dbReference>
<dbReference type="PANTHER" id="PTHR43798:SF33">
    <property type="entry name" value="HYDROLASE, PUTATIVE (AFU_ORTHOLOGUE AFUA_2G14860)-RELATED"/>
    <property type="match status" value="1"/>
</dbReference>
<gene>
    <name evidence="2" type="ORF">DEM27_18655</name>
</gene>
<organism evidence="2 3">
    <name type="scientific">Metarhizobium album</name>
    <dbReference type="NCBI Taxonomy" id="2182425"/>
    <lineage>
        <taxon>Bacteria</taxon>
        <taxon>Pseudomonadati</taxon>
        <taxon>Pseudomonadota</taxon>
        <taxon>Alphaproteobacteria</taxon>
        <taxon>Hyphomicrobiales</taxon>
        <taxon>Rhizobiaceae</taxon>
        <taxon>Metarhizobium</taxon>
    </lineage>
</organism>
<dbReference type="SUPFAM" id="SSF53474">
    <property type="entry name" value="alpha/beta-Hydrolases"/>
    <property type="match status" value="1"/>
</dbReference>
<name>A0A2U2DNR1_9HYPH</name>
<dbReference type="AlphaFoldDB" id="A0A2U2DNR1"/>
<evidence type="ECO:0000259" key="1">
    <source>
        <dbReference type="Pfam" id="PF12697"/>
    </source>
</evidence>
<dbReference type="InterPro" id="IPR029058">
    <property type="entry name" value="AB_hydrolase_fold"/>
</dbReference>
<evidence type="ECO:0000313" key="3">
    <source>
        <dbReference type="Proteomes" id="UP000245252"/>
    </source>
</evidence>
<keyword evidence="3" id="KW-1185">Reference proteome</keyword>
<reference evidence="2 3" key="1">
    <citation type="submission" date="2018-05" db="EMBL/GenBank/DDBJ databases">
        <title>The draft genome of strain NS-104.</title>
        <authorList>
            <person name="Hang P."/>
            <person name="Jiang J."/>
        </authorList>
    </citation>
    <scope>NUCLEOTIDE SEQUENCE [LARGE SCALE GENOMIC DNA]</scope>
    <source>
        <strain evidence="2 3">NS-104</strain>
    </source>
</reference>
<feature type="domain" description="AB hydrolase-1" evidence="1">
    <location>
        <begin position="35"/>
        <end position="253"/>
    </location>
</feature>
<dbReference type="InterPro" id="IPR050266">
    <property type="entry name" value="AB_hydrolase_sf"/>
</dbReference>
<accession>A0A2U2DNR1</accession>
<protein>
    <recommendedName>
        <fullName evidence="1">AB hydrolase-1 domain-containing protein</fullName>
    </recommendedName>
</protein>
<dbReference type="GO" id="GO:0016020">
    <property type="term" value="C:membrane"/>
    <property type="evidence" value="ECO:0007669"/>
    <property type="project" value="TreeGrafter"/>
</dbReference>
<dbReference type="Proteomes" id="UP000245252">
    <property type="component" value="Unassembled WGS sequence"/>
</dbReference>
<dbReference type="EMBL" id="QFBC01000008">
    <property type="protein sequence ID" value="PWE54956.1"/>
    <property type="molecule type" value="Genomic_DNA"/>
</dbReference>
<dbReference type="Gene3D" id="3.40.50.1820">
    <property type="entry name" value="alpha/beta hydrolase"/>
    <property type="match status" value="1"/>
</dbReference>
<dbReference type="PANTHER" id="PTHR43798">
    <property type="entry name" value="MONOACYLGLYCEROL LIPASE"/>
    <property type="match status" value="1"/>
</dbReference>
<proteinExistence type="predicted"/>
<sequence length="278" mass="29658">MPGEQSAVSNSQMIETAAGLLEVVSFGRENGRPLVLVSHGMGNWESLLEIGQHVLANDPARRIIAWSRPGRGRSPAAGNIDNMDPLIHEAGIVLPALLTTLGISTADFVGHSDGATVALIFAALFPERAGRIAAIAPYAFADAHFEAATAELPATERESGLSDRLGAHHDTPQALYVAWTDHRRSHAMQHWSALDLLAGVAAPLLLIQGMEDAFSSPVQLSAIADVVSGPVKWVMLHGEGHFPQHDNPEQIFQLVEAHIDTVRSAASRRAMRHAIAAA</sequence>
<comment type="caution">
    <text evidence="2">The sequence shown here is derived from an EMBL/GenBank/DDBJ whole genome shotgun (WGS) entry which is preliminary data.</text>
</comment>
<dbReference type="Pfam" id="PF12697">
    <property type="entry name" value="Abhydrolase_6"/>
    <property type="match status" value="1"/>
</dbReference>